<dbReference type="Pfam" id="PF04851">
    <property type="entry name" value="ResIII"/>
    <property type="match status" value="1"/>
</dbReference>
<evidence type="ECO:0000256" key="2">
    <source>
        <dbReference type="ARBA" id="ARBA00001946"/>
    </source>
</evidence>
<dbReference type="InterPro" id="IPR027417">
    <property type="entry name" value="P-loop_NTPase"/>
</dbReference>
<keyword evidence="8" id="KW-0067">ATP-binding</keyword>
<dbReference type="GO" id="GO:0005524">
    <property type="term" value="F:ATP binding"/>
    <property type="evidence" value="ECO:0007669"/>
    <property type="project" value="UniProtKB-KW"/>
</dbReference>
<evidence type="ECO:0000256" key="8">
    <source>
        <dbReference type="ARBA" id="ARBA00022840"/>
    </source>
</evidence>
<evidence type="ECO:0000259" key="16">
    <source>
        <dbReference type="PROSITE" id="PS51194"/>
    </source>
</evidence>
<dbReference type="SMART" id="SM00535">
    <property type="entry name" value="RIBOc"/>
    <property type="match status" value="2"/>
</dbReference>
<keyword evidence="12" id="KW-0464">Manganese</keyword>
<dbReference type="InterPro" id="IPR006935">
    <property type="entry name" value="Helicase/UvrB_N"/>
</dbReference>
<dbReference type="SUPFAM" id="SSF69065">
    <property type="entry name" value="RNase III domain-like"/>
    <property type="match status" value="2"/>
</dbReference>
<reference evidence="18 19" key="1">
    <citation type="submission" date="2024-03" db="EMBL/GenBank/DDBJ databases">
        <title>The Acrasis kona genome and developmental transcriptomes reveal deep origins of eukaryotic multicellular pathways.</title>
        <authorList>
            <person name="Sheikh S."/>
            <person name="Fu C.-J."/>
            <person name="Brown M.W."/>
            <person name="Baldauf S.L."/>
        </authorList>
    </citation>
    <scope>NUCLEOTIDE SEQUENCE [LARGE SCALE GENOMIC DNA]</scope>
    <source>
        <strain evidence="18 19">ATCC MYA-3509</strain>
    </source>
</reference>
<dbReference type="PANTHER" id="PTHR14950:SF37">
    <property type="entry name" value="ENDORIBONUCLEASE DICER"/>
    <property type="match status" value="1"/>
</dbReference>
<evidence type="ECO:0000259" key="15">
    <source>
        <dbReference type="PROSITE" id="PS51192"/>
    </source>
</evidence>
<dbReference type="FunFam" id="1.10.1520.10:FF:000004">
    <property type="entry name" value="Endoribonuclease dicer-like 1"/>
    <property type="match status" value="1"/>
</dbReference>
<dbReference type="PANTHER" id="PTHR14950">
    <property type="entry name" value="DICER-RELATED"/>
    <property type="match status" value="1"/>
</dbReference>
<keyword evidence="7" id="KW-0347">Helicase</keyword>
<sequence>MEKFNPYDFQIKAVQEAVEKNIILVGDTGCGKTMVSVMLIDRLIANNKLPQPEKCKLQKKIFFIVDKVLLVAQQAQVIKDSLCPIHNITVGQYTGGYTRGDLGTDQQINATVHDEDYAFISKASSWKRELSVIDVFVLTAQILLDALRHGFIDMKNDSMLLIFDECHHATKNHPFNCIMLEHYHGIKDPSSRPKIFGMTASPFNLKNANHSEADLKMSILRESLDCYVHAANTTVKSKPHTCLEALEYSLLCDDLNNYIPDIEDDKMRMLHERLKLLKKECGGDRNKVRCIVFVQRIVHVRYVAEIISNDMQDLSDFIKCEFITGRAREGKQEFKMDHKTQKNILDQFRSGEINLLVSTNVTEEGIDVPSCNLVIRFDLFNDLTSYIQSRGRARFNDSQYVIMVNKLDIKDMDFLREVSAKEQVMRNSCKSAFVPHSKKEPYEGDRYTVKKSGASATPNSSVSLLSNYCSTLPRDRYCKVFKPEYILTSDRPECFSYRLVMPVNSPLKEMLEYGPVSSKNSAKQHVSLMAVKRLHELGALDDNLIPITSDKSSLVQEFKAVKVEKILNMNRTIPEILQCNQNHSNFLTELVLVYIYRFVVVNGPPINFRFGLLTTKLLPDIPSPFCIYAQPGEVSQVCLVKVNRIRIRISTIIDYHREIFSRLYHTNIDAQFENERDYVIIPLTENGMTDHQEIQLNLPKIKFDPGTGLNKVLYSDHSRSIIRPIKMDTTTPLQEKYEFVKKYKSERKINKMCGPEIVLTRSVTKHKTDYLVDRFASLSTDQTEETDYPAPADLFYEWDRAMYENLCLIPCLIWQLEKYLLSEELLTKILKEKEISINLFDRMREATLTPSAGDIVNYERLEFVGDAVLKAAVSTSLYLEFPHQHEGWLSQLKSYMVSNKVLAKSCIDNNLVNYITSERYYFKSLHLPHLKCIKPVDHNKSLSLKTQADVVESITGAYFVTSGFERSLHFLHQIKLPKFRLDLILENKRPQPTNTKPISKNLFKVEKLIKYKFRNHNLLDEALTHASCGQKPNAANKKCYQRLEFIGDAVLDIIITELLYTKYSSSKPGKLTDMRIAMVNNGTYAYLSVRTGLAPFVEYYSEEVYEDIDDFVCEVESNEWNPIEDEDKAPKVLGDIFESIAGAVYVDCGFDLDVVKKIFCPLWKNFMDKYISPTKVRVHPTRKILEMIDEICPHGKYDISVDDQQMDNADYISRLKIHEIEVCSAGGDSKKKSKRELCINLIREHPGEDNLKKYLSSFCKCNLICIE</sequence>
<keyword evidence="6" id="KW-0378">Hydrolase</keyword>
<evidence type="ECO:0000256" key="1">
    <source>
        <dbReference type="ARBA" id="ARBA00001936"/>
    </source>
</evidence>
<proteinExistence type="inferred from homology"/>
<evidence type="ECO:0000256" key="5">
    <source>
        <dbReference type="ARBA" id="ARBA00022741"/>
    </source>
</evidence>
<feature type="domain" description="RNase III" evidence="14">
    <location>
        <begin position="826"/>
        <end position="963"/>
    </location>
</feature>
<evidence type="ECO:0000256" key="3">
    <source>
        <dbReference type="ARBA" id="ARBA00022723"/>
    </source>
</evidence>
<dbReference type="Gene3D" id="1.10.1520.10">
    <property type="entry name" value="Ribonuclease III domain"/>
    <property type="match status" value="2"/>
</dbReference>
<name>A0AAW2ZEY9_9EUKA</name>
<dbReference type="SMART" id="SM00487">
    <property type="entry name" value="DEXDc"/>
    <property type="match status" value="1"/>
</dbReference>
<dbReference type="InterPro" id="IPR036389">
    <property type="entry name" value="RNase_III_sf"/>
</dbReference>
<evidence type="ECO:0000259" key="17">
    <source>
        <dbReference type="PROSITE" id="PS51327"/>
    </source>
</evidence>
<dbReference type="InterPro" id="IPR038248">
    <property type="entry name" value="Dicer_dimer_sf"/>
</dbReference>
<dbReference type="InterPro" id="IPR000999">
    <property type="entry name" value="RNase_III_dom"/>
</dbReference>
<dbReference type="InterPro" id="IPR014001">
    <property type="entry name" value="Helicase_ATP-bd"/>
</dbReference>
<feature type="domain" description="Helicase ATP-binding" evidence="15">
    <location>
        <begin position="13"/>
        <end position="220"/>
    </location>
</feature>
<dbReference type="Pfam" id="PF00271">
    <property type="entry name" value="Helicase_C"/>
    <property type="match status" value="1"/>
</dbReference>
<accession>A0AAW2ZEY9</accession>
<comment type="cofactor">
    <cofactor evidence="2">
        <name>Mg(2+)</name>
        <dbReference type="ChEBI" id="CHEBI:18420"/>
    </cofactor>
</comment>
<dbReference type="GO" id="GO:0031047">
    <property type="term" value="P:regulatory ncRNA-mediated gene silencing"/>
    <property type="evidence" value="ECO:0007669"/>
    <property type="project" value="UniProtKB-KW"/>
</dbReference>
<dbReference type="InterPro" id="IPR001650">
    <property type="entry name" value="Helicase_C-like"/>
</dbReference>
<dbReference type="EMBL" id="JAOPGA020001383">
    <property type="protein sequence ID" value="KAL0487902.1"/>
    <property type="molecule type" value="Genomic_DNA"/>
</dbReference>
<dbReference type="GO" id="GO:0003677">
    <property type="term" value="F:DNA binding"/>
    <property type="evidence" value="ECO:0007669"/>
    <property type="project" value="InterPro"/>
</dbReference>
<evidence type="ECO:0000313" key="19">
    <source>
        <dbReference type="Proteomes" id="UP001431209"/>
    </source>
</evidence>
<dbReference type="PROSITE" id="PS51192">
    <property type="entry name" value="HELICASE_ATP_BIND_1"/>
    <property type="match status" value="1"/>
</dbReference>
<keyword evidence="5" id="KW-0547">Nucleotide-binding</keyword>
<dbReference type="AlphaFoldDB" id="A0AAW2ZEY9"/>
<dbReference type="PROSITE" id="PS50142">
    <property type="entry name" value="RNASE_3_2"/>
    <property type="match status" value="2"/>
</dbReference>
<comment type="cofactor">
    <cofactor evidence="1">
        <name>Mn(2+)</name>
        <dbReference type="ChEBI" id="CHEBI:29035"/>
    </cofactor>
</comment>
<keyword evidence="9" id="KW-0460">Magnesium</keyword>
<keyword evidence="19" id="KW-1185">Reference proteome</keyword>
<keyword evidence="4" id="KW-0677">Repeat</keyword>
<comment type="similarity">
    <text evidence="13">Belongs to the helicase family. Dicer subfamily.</text>
</comment>
<evidence type="ECO:0000256" key="13">
    <source>
        <dbReference type="PROSITE-ProRule" id="PRU00657"/>
    </source>
</evidence>
<keyword evidence="3" id="KW-0479">Metal-binding</keyword>
<keyword evidence="10 13" id="KW-0694">RNA-binding</keyword>
<dbReference type="GO" id="GO:0046872">
    <property type="term" value="F:metal ion binding"/>
    <property type="evidence" value="ECO:0007669"/>
    <property type="project" value="UniProtKB-KW"/>
</dbReference>
<dbReference type="SUPFAM" id="SSF52540">
    <property type="entry name" value="P-loop containing nucleoside triphosphate hydrolases"/>
    <property type="match status" value="1"/>
</dbReference>
<keyword evidence="11" id="KW-0943">RNA-mediated gene silencing</keyword>
<dbReference type="GO" id="GO:0006396">
    <property type="term" value="P:RNA processing"/>
    <property type="evidence" value="ECO:0007669"/>
    <property type="project" value="InterPro"/>
</dbReference>
<dbReference type="CDD" id="cd00593">
    <property type="entry name" value="RIBOc"/>
    <property type="match status" value="2"/>
</dbReference>
<evidence type="ECO:0000256" key="6">
    <source>
        <dbReference type="ARBA" id="ARBA00022801"/>
    </source>
</evidence>
<dbReference type="Gene3D" id="3.40.50.300">
    <property type="entry name" value="P-loop containing nucleotide triphosphate hydrolases"/>
    <property type="match status" value="2"/>
</dbReference>
<dbReference type="PROSITE" id="PS51327">
    <property type="entry name" value="DICER_DSRBF"/>
    <property type="match status" value="1"/>
</dbReference>
<dbReference type="GO" id="GO:0004525">
    <property type="term" value="F:ribonuclease III activity"/>
    <property type="evidence" value="ECO:0007669"/>
    <property type="project" value="InterPro"/>
</dbReference>
<dbReference type="Pfam" id="PF00636">
    <property type="entry name" value="Ribonuclease_3"/>
    <property type="match status" value="2"/>
</dbReference>
<dbReference type="GO" id="GO:0004386">
    <property type="term" value="F:helicase activity"/>
    <property type="evidence" value="ECO:0007669"/>
    <property type="project" value="UniProtKB-KW"/>
</dbReference>
<dbReference type="InterPro" id="IPR005034">
    <property type="entry name" value="Dicer_dimerisation"/>
</dbReference>
<feature type="domain" description="Dicer dsRNA-binding fold" evidence="17">
    <location>
        <begin position="461"/>
        <end position="554"/>
    </location>
</feature>
<dbReference type="PROSITE" id="PS00517">
    <property type="entry name" value="RNASE_3_1"/>
    <property type="match status" value="1"/>
</dbReference>
<dbReference type="Proteomes" id="UP001431209">
    <property type="component" value="Unassembled WGS sequence"/>
</dbReference>
<evidence type="ECO:0000256" key="7">
    <source>
        <dbReference type="ARBA" id="ARBA00022806"/>
    </source>
</evidence>
<evidence type="ECO:0000313" key="18">
    <source>
        <dbReference type="EMBL" id="KAL0487902.1"/>
    </source>
</evidence>
<evidence type="ECO:0000256" key="12">
    <source>
        <dbReference type="ARBA" id="ARBA00023211"/>
    </source>
</evidence>
<organism evidence="18 19">
    <name type="scientific">Acrasis kona</name>
    <dbReference type="NCBI Taxonomy" id="1008807"/>
    <lineage>
        <taxon>Eukaryota</taxon>
        <taxon>Discoba</taxon>
        <taxon>Heterolobosea</taxon>
        <taxon>Tetramitia</taxon>
        <taxon>Eutetramitia</taxon>
        <taxon>Acrasidae</taxon>
        <taxon>Acrasis</taxon>
    </lineage>
</organism>
<evidence type="ECO:0000256" key="4">
    <source>
        <dbReference type="ARBA" id="ARBA00022737"/>
    </source>
</evidence>
<gene>
    <name evidence="18" type="ORF">AKO1_008903</name>
</gene>
<evidence type="ECO:0000256" key="9">
    <source>
        <dbReference type="ARBA" id="ARBA00022842"/>
    </source>
</evidence>
<evidence type="ECO:0000256" key="11">
    <source>
        <dbReference type="ARBA" id="ARBA00023158"/>
    </source>
</evidence>
<dbReference type="GO" id="GO:0003723">
    <property type="term" value="F:RNA binding"/>
    <property type="evidence" value="ECO:0007669"/>
    <property type="project" value="UniProtKB-UniRule"/>
</dbReference>
<dbReference type="SMART" id="SM00490">
    <property type="entry name" value="HELICc"/>
    <property type="match status" value="1"/>
</dbReference>
<dbReference type="Pfam" id="PF03368">
    <property type="entry name" value="Dicer_dimer"/>
    <property type="match status" value="1"/>
</dbReference>
<feature type="domain" description="Helicase C-terminal" evidence="16">
    <location>
        <begin position="269"/>
        <end position="441"/>
    </location>
</feature>
<feature type="domain" description="RNase III" evidence="14">
    <location>
        <begin position="1002"/>
        <end position="1149"/>
    </location>
</feature>
<protein>
    <submittedName>
        <fullName evidence="18">Dicer-like protein</fullName>
    </submittedName>
</protein>
<dbReference type="Gene3D" id="3.30.160.380">
    <property type="entry name" value="Dicer dimerisation domain"/>
    <property type="match status" value="1"/>
</dbReference>
<comment type="caution">
    <text evidence="18">The sequence shown here is derived from an EMBL/GenBank/DDBJ whole genome shotgun (WGS) entry which is preliminary data.</text>
</comment>
<evidence type="ECO:0000256" key="10">
    <source>
        <dbReference type="ARBA" id="ARBA00022884"/>
    </source>
</evidence>
<evidence type="ECO:0000259" key="14">
    <source>
        <dbReference type="PROSITE" id="PS50142"/>
    </source>
</evidence>
<dbReference type="PROSITE" id="PS51194">
    <property type="entry name" value="HELICASE_CTER"/>
    <property type="match status" value="1"/>
</dbReference>